<dbReference type="InterPro" id="IPR008979">
    <property type="entry name" value="Galactose-bd-like_sf"/>
</dbReference>
<dbReference type="Gene3D" id="2.60.120.260">
    <property type="entry name" value="Galactose-binding domain-like"/>
    <property type="match status" value="2"/>
</dbReference>
<dbReference type="RefSeq" id="WP_239684477.1">
    <property type="nucleotide sequence ID" value="NZ_LGIA01000195.1"/>
</dbReference>
<proteinExistence type="predicted"/>
<dbReference type="PANTHER" id="PTHR31297">
    <property type="entry name" value="GLUCAN ENDO-1,6-BETA-GLUCOSIDASE B"/>
    <property type="match status" value="1"/>
</dbReference>
<name>A0A0L8V461_9BACT</name>
<reference evidence="6" key="1">
    <citation type="submission" date="2015-07" db="EMBL/GenBank/DDBJ databases">
        <title>Genome sequencing of Sunxiuqinia dokdonensis strain SK.</title>
        <authorList>
            <person name="Ahn S."/>
            <person name="Kim B.-C."/>
        </authorList>
    </citation>
    <scope>NUCLEOTIDE SEQUENCE [LARGE SCALE GENOMIC DNA]</scope>
    <source>
        <strain evidence="6">SK</strain>
    </source>
</reference>
<dbReference type="Pfam" id="PF03422">
    <property type="entry name" value="CBM_6"/>
    <property type="match status" value="1"/>
</dbReference>
<evidence type="ECO:0000313" key="5">
    <source>
        <dbReference type="EMBL" id="KOH43206.1"/>
    </source>
</evidence>
<dbReference type="NCBIfam" id="TIGR04183">
    <property type="entry name" value="Por_Secre_tail"/>
    <property type="match status" value="1"/>
</dbReference>
<sequence>MMNLMRQLLLMIGFLAGIVGLVQAQSYLHTEGKNIVTGNGEPIILRGIGTGNWMLMEGYMMKTEGIAGTQHEFEAKLIETIGAEKTETFFNTWLANHFTRTDVDSMKAWGFNSVRVAMHYKWFTPPIEEELIPGEVTWRFKGFQMIDQLLDWCEANEMYLILDLHGAPGGQGANADISDYDPSKPSLWESQANKDKTVALWRKLAERYANEPWIGGYDLINETNWTFPEGNNSQMRELFGRITEAIREVDNNHIIFIEGNNWANDFSGLTPPWDNNMVYSFHKYWSGTGANDLDWVLDIRDEHNVPIWMGESGENSNTWFTDFIELCETNNVGWSWWPVKKNGINNVLNVPINKGYEDLVKYWKGEISTAPTQTQAYQAVMQWAENHKIENCTVQYDVIDAMIRQPHTDAVIPFKKHQLLEPIFFSEFDLGRNGIAYFDHDVAHDGGDWTAWNTGWGLRNDGVDIEASQDPGGISNGYQVGWTAKNEWMQYSLSADSTAKYTLKIRHASLGSGSKMHLEVNGADVTGELTLPSTGGWQNWKTATFENIVIPGGAIQLKWVFDSGSSNLNYFEFSNPESAASVDFQALAASTSTDGFEISIGFNKEITSTDAELNLADFQLSVDGTPVSLLSVQNHPSQSSVLIIKHDKKIYSDQVVTVGYDGESVRAGSQNLLEFSGLVAANNLHTTYQLPGKIQAENFYHNNGLALEDCQDLGGGQNTGHAAAGDYLDYQVHVANAGNYRLEYRVATEKTDAELIFQVGDGENFSSLDTIQITSTGGWQKWETQTSTVYLEAGYYFVRLLVKKGEHNLNWFNLDVSTSVNGQQKQAEYRIYPNPAKDKLYVNFSASKKSDYSVKIISLQGNTVLSQEVVQAGQIMLDLRGLSNGIYFIQIAGNGAVTSKKFVIMN</sequence>
<dbReference type="InterPro" id="IPR041342">
    <property type="entry name" value="CBM35"/>
</dbReference>
<evidence type="ECO:0000256" key="1">
    <source>
        <dbReference type="ARBA" id="ARBA00022729"/>
    </source>
</evidence>
<dbReference type="STRING" id="1409788.NC99_39370"/>
<accession>A0A0L8V461</accession>
<dbReference type="GO" id="GO:0008422">
    <property type="term" value="F:beta-glucosidase activity"/>
    <property type="evidence" value="ECO:0007669"/>
    <property type="project" value="TreeGrafter"/>
</dbReference>
<evidence type="ECO:0000259" key="4">
    <source>
        <dbReference type="PROSITE" id="PS51175"/>
    </source>
</evidence>
<dbReference type="SUPFAM" id="SSF51445">
    <property type="entry name" value="(Trans)glycosidases"/>
    <property type="match status" value="1"/>
</dbReference>
<dbReference type="InterPro" id="IPR017853">
    <property type="entry name" value="GH"/>
</dbReference>
<evidence type="ECO:0000256" key="2">
    <source>
        <dbReference type="ARBA" id="ARBA00022801"/>
    </source>
</evidence>
<keyword evidence="3 5" id="KW-0326">Glycosidase</keyword>
<dbReference type="PANTHER" id="PTHR31297:SF13">
    <property type="entry name" value="PUTATIVE-RELATED"/>
    <property type="match status" value="1"/>
</dbReference>
<feature type="domain" description="CBM6" evidence="4">
    <location>
        <begin position="692"/>
        <end position="815"/>
    </location>
</feature>
<dbReference type="EC" id="3.2.1.4" evidence="5"/>
<dbReference type="PATRIC" id="fig|1409788.3.peg.4024"/>
<dbReference type="GO" id="GO:0009986">
    <property type="term" value="C:cell surface"/>
    <property type="evidence" value="ECO:0007669"/>
    <property type="project" value="TreeGrafter"/>
</dbReference>
<evidence type="ECO:0000313" key="6">
    <source>
        <dbReference type="Proteomes" id="UP000036958"/>
    </source>
</evidence>
<protein>
    <submittedName>
        <fullName evidence="5">Glycoside hydrolase family 5</fullName>
        <ecNumber evidence="5">3.2.1.4</ecNumber>
    </submittedName>
</protein>
<dbReference type="Pfam" id="PF18962">
    <property type="entry name" value="Por_Secre_tail"/>
    <property type="match status" value="1"/>
</dbReference>
<comment type="caution">
    <text evidence="5">The sequence shown here is derived from an EMBL/GenBank/DDBJ whole genome shotgun (WGS) entry which is preliminary data.</text>
</comment>
<dbReference type="InterPro" id="IPR005084">
    <property type="entry name" value="CBM6"/>
</dbReference>
<dbReference type="InterPro" id="IPR006584">
    <property type="entry name" value="Cellulose-bd_IV"/>
</dbReference>
<gene>
    <name evidence="5" type="ORF">NC99_39370</name>
</gene>
<dbReference type="SMART" id="SM00606">
    <property type="entry name" value="CBD_IV"/>
    <property type="match status" value="2"/>
</dbReference>
<evidence type="ECO:0000256" key="3">
    <source>
        <dbReference type="ARBA" id="ARBA00023295"/>
    </source>
</evidence>
<dbReference type="GO" id="GO:0005576">
    <property type="term" value="C:extracellular region"/>
    <property type="evidence" value="ECO:0007669"/>
    <property type="project" value="TreeGrafter"/>
</dbReference>
<dbReference type="Pfam" id="PF18099">
    <property type="entry name" value="CBM_35_2"/>
    <property type="match status" value="1"/>
</dbReference>
<dbReference type="CDD" id="cd04080">
    <property type="entry name" value="CBM6_cellulase-like"/>
    <property type="match status" value="2"/>
</dbReference>
<dbReference type="Gene3D" id="3.20.20.80">
    <property type="entry name" value="Glycosidases"/>
    <property type="match status" value="1"/>
</dbReference>
<dbReference type="GO" id="GO:0008810">
    <property type="term" value="F:cellulase activity"/>
    <property type="evidence" value="ECO:0007669"/>
    <property type="project" value="UniProtKB-EC"/>
</dbReference>
<feature type="domain" description="CBM6" evidence="4">
    <location>
        <begin position="447"/>
        <end position="574"/>
    </location>
</feature>
<dbReference type="Proteomes" id="UP000036958">
    <property type="component" value="Unassembled WGS sequence"/>
</dbReference>
<dbReference type="GO" id="GO:0009251">
    <property type="term" value="P:glucan catabolic process"/>
    <property type="evidence" value="ECO:0007669"/>
    <property type="project" value="TreeGrafter"/>
</dbReference>
<dbReference type="GO" id="GO:0030246">
    <property type="term" value="F:carbohydrate binding"/>
    <property type="evidence" value="ECO:0007669"/>
    <property type="project" value="InterPro"/>
</dbReference>
<dbReference type="InterPro" id="IPR026444">
    <property type="entry name" value="Secre_tail"/>
</dbReference>
<dbReference type="Pfam" id="PF00150">
    <property type="entry name" value="Cellulase"/>
    <property type="match status" value="1"/>
</dbReference>
<dbReference type="Gene3D" id="2.60.40.3080">
    <property type="match status" value="1"/>
</dbReference>
<keyword evidence="2 5" id="KW-0378">Hydrolase</keyword>
<dbReference type="InterPro" id="IPR050386">
    <property type="entry name" value="Glycosyl_hydrolase_5"/>
</dbReference>
<dbReference type="InterPro" id="IPR001547">
    <property type="entry name" value="Glyco_hydro_5"/>
</dbReference>
<organism evidence="5 6">
    <name type="scientific">Sunxiuqinia dokdonensis</name>
    <dbReference type="NCBI Taxonomy" id="1409788"/>
    <lineage>
        <taxon>Bacteria</taxon>
        <taxon>Pseudomonadati</taxon>
        <taxon>Bacteroidota</taxon>
        <taxon>Bacteroidia</taxon>
        <taxon>Marinilabiliales</taxon>
        <taxon>Prolixibacteraceae</taxon>
        <taxon>Sunxiuqinia</taxon>
    </lineage>
</organism>
<dbReference type="SUPFAM" id="SSF49785">
    <property type="entry name" value="Galactose-binding domain-like"/>
    <property type="match status" value="2"/>
</dbReference>
<dbReference type="PROSITE" id="PS51175">
    <property type="entry name" value="CBM6"/>
    <property type="match status" value="2"/>
</dbReference>
<dbReference type="EMBL" id="LGIA01000195">
    <property type="protein sequence ID" value="KOH43206.1"/>
    <property type="molecule type" value="Genomic_DNA"/>
</dbReference>
<keyword evidence="1" id="KW-0732">Signal</keyword>
<dbReference type="AlphaFoldDB" id="A0A0L8V461"/>
<keyword evidence="6" id="KW-1185">Reference proteome</keyword>